<sequence length="422" mass="48901">MINLEFGNKTMFSQRLMKILRFRIFILQLGYCTPFRWDFKTNRLSPASTYSFWNFCGYTLYFLFLLFHIAVRLAQTTILKTMQRHQTHTNKSSLQLQRPEIVTADLIFFAIVSVVECVLILILQRRKEIIIFFNEMVDLDATFEEMFRTNSNRPKLHQQTSASVEFLVLIAAVSTLLIPFLFGLFFLQDTQLLHRLFEEVFEIKIKVEMQYLPHILFVIWSANQCCGNIAIILSIIAMYMKFVVYWITAMHPTKILRKGHGSKLKYKTELGIMNEQAMTKIYRIHQVLNRMFNSIVGNRLYSSHQATVQITVVLAGFLCIKYFEMMMFTPGYQLAFLAVFLCSFIELVETVIVSDAIGSSKTLQNKIKGMTKPRAEVVKCVADSWTLSIQVAYPYYTMERVTFLAFVQTSIDSLVTVLVASG</sequence>
<reference evidence="2 3" key="1">
    <citation type="submission" date="2024-08" db="EMBL/GenBank/DDBJ databases">
        <authorList>
            <person name="Cucini C."/>
            <person name="Frati F."/>
        </authorList>
    </citation>
    <scope>NUCLEOTIDE SEQUENCE [LARGE SCALE GENOMIC DNA]</scope>
</reference>
<feature type="transmembrane region" description="Helical" evidence="1">
    <location>
        <begin position="306"/>
        <end position="323"/>
    </location>
</feature>
<evidence type="ECO:0000313" key="2">
    <source>
        <dbReference type="EMBL" id="CAL8112457.1"/>
    </source>
</evidence>
<protein>
    <recommendedName>
        <fullName evidence="4">Gustatory receptor</fullName>
    </recommendedName>
</protein>
<accession>A0ABP1QZB0</accession>
<evidence type="ECO:0008006" key="4">
    <source>
        <dbReference type="Google" id="ProtNLM"/>
    </source>
</evidence>
<keyword evidence="1" id="KW-0472">Membrane</keyword>
<evidence type="ECO:0000313" key="3">
    <source>
        <dbReference type="Proteomes" id="UP001642540"/>
    </source>
</evidence>
<feature type="transmembrane region" description="Helical" evidence="1">
    <location>
        <begin position="52"/>
        <end position="74"/>
    </location>
</feature>
<keyword evidence="3" id="KW-1185">Reference proteome</keyword>
<keyword evidence="1" id="KW-0812">Transmembrane</keyword>
<organism evidence="2 3">
    <name type="scientific">Orchesella dallaii</name>
    <dbReference type="NCBI Taxonomy" id="48710"/>
    <lineage>
        <taxon>Eukaryota</taxon>
        <taxon>Metazoa</taxon>
        <taxon>Ecdysozoa</taxon>
        <taxon>Arthropoda</taxon>
        <taxon>Hexapoda</taxon>
        <taxon>Collembola</taxon>
        <taxon>Entomobryomorpha</taxon>
        <taxon>Entomobryoidea</taxon>
        <taxon>Orchesellidae</taxon>
        <taxon>Orchesellinae</taxon>
        <taxon>Orchesella</taxon>
    </lineage>
</organism>
<gene>
    <name evidence="2" type="ORF">ODALV1_LOCUS15657</name>
</gene>
<name>A0ABP1QZB0_9HEXA</name>
<keyword evidence="1" id="KW-1133">Transmembrane helix</keyword>
<comment type="caution">
    <text evidence="2">The sequence shown here is derived from an EMBL/GenBank/DDBJ whole genome shotgun (WGS) entry which is preliminary data.</text>
</comment>
<feature type="transmembrane region" description="Helical" evidence="1">
    <location>
        <begin position="166"/>
        <end position="187"/>
    </location>
</feature>
<proteinExistence type="predicted"/>
<feature type="transmembrane region" description="Helical" evidence="1">
    <location>
        <begin position="335"/>
        <end position="358"/>
    </location>
</feature>
<feature type="transmembrane region" description="Helical" evidence="1">
    <location>
        <begin position="101"/>
        <end position="123"/>
    </location>
</feature>
<dbReference type="EMBL" id="CAXLJM020000048">
    <property type="protein sequence ID" value="CAL8112457.1"/>
    <property type="molecule type" value="Genomic_DNA"/>
</dbReference>
<dbReference type="Proteomes" id="UP001642540">
    <property type="component" value="Unassembled WGS sequence"/>
</dbReference>
<evidence type="ECO:0000256" key="1">
    <source>
        <dbReference type="SAM" id="Phobius"/>
    </source>
</evidence>
<feature type="transmembrane region" description="Helical" evidence="1">
    <location>
        <begin position="229"/>
        <end position="248"/>
    </location>
</feature>